<dbReference type="AlphaFoldDB" id="A0A7L3W7D2"/>
<comment type="subcellular location">
    <subcellularLocation>
        <location evidence="1">Nucleus</location>
    </subcellularLocation>
</comment>
<reference evidence="12 13" key="1">
    <citation type="submission" date="2019-09" db="EMBL/GenBank/DDBJ databases">
        <title>Bird 10,000 Genomes (B10K) Project - Family phase.</title>
        <authorList>
            <person name="Zhang G."/>
        </authorList>
    </citation>
    <scope>NUCLEOTIDE SEQUENCE [LARGE SCALE GENOMIC DNA]</scope>
    <source>
        <strain evidence="12">OUT-0055</strain>
        <tissue evidence="12">Blood</tissue>
    </source>
</reference>
<evidence type="ECO:0000259" key="11">
    <source>
        <dbReference type="PROSITE" id="PS50157"/>
    </source>
</evidence>
<dbReference type="FunFam" id="3.30.160.60:FF:000414">
    <property type="entry name" value="Zinc finger protein 398"/>
    <property type="match status" value="1"/>
</dbReference>
<evidence type="ECO:0000256" key="4">
    <source>
        <dbReference type="ARBA" id="ARBA00022771"/>
    </source>
</evidence>
<evidence type="ECO:0000256" key="8">
    <source>
        <dbReference type="ARBA" id="ARBA00023242"/>
    </source>
</evidence>
<evidence type="ECO:0000256" key="5">
    <source>
        <dbReference type="ARBA" id="ARBA00022833"/>
    </source>
</evidence>
<keyword evidence="8" id="KW-0539">Nucleus</keyword>
<feature type="domain" description="C2H2-type" evidence="11">
    <location>
        <begin position="59"/>
        <end position="83"/>
    </location>
</feature>
<feature type="domain" description="C2H2-type" evidence="11">
    <location>
        <begin position="31"/>
        <end position="58"/>
    </location>
</feature>
<accession>A0A7L3W7D2</accession>
<dbReference type="PROSITE" id="PS00028">
    <property type="entry name" value="ZINC_FINGER_C2H2_1"/>
    <property type="match status" value="2"/>
</dbReference>
<dbReference type="PANTHER" id="PTHR16515">
    <property type="entry name" value="PR DOMAIN ZINC FINGER PROTEIN"/>
    <property type="match status" value="1"/>
</dbReference>
<dbReference type="Proteomes" id="UP000518911">
    <property type="component" value="Unassembled WGS sequence"/>
</dbReference>
<evidence type="ECO:0000256" key="6">
    <source>
        <dbReference type="ARBA" id="ARBA00023015"/>
    </source>
</evidence>
<keyword evidence="2" id="KW-0479">Metal-binding</keyword>
<feature type="non-terminal residue" evidence="12">
    <location>
        <position position="1"/>
    </location>
</feature>
<dbReference type="EMBL" id="VZUJ01042421">
    <property type="protein sequence ID" value="NXV72007.1"/>
    <property type="molecule type" value="Genomic_DNA"/>
</dbReference>
<dbReference type="Gene3D" id="3.30.160.60">
    <property type="entry name" value="Classic Zinc Finger"/>
    <property type="match status" value="2"/>
</dbReference>
<proteinExistence type="predicted"/>
<evidence type="ECO:0000256" key="7">
    <source>
        <dbReference type="ARBA" id="ARBA00023163"/>
    </source>
</evidence>
<feature type="region of interest" description="Disordered" evidence="10">
    <location>
        <begin position="1"/>
        <end position="35"/>
    </location>
</feature>
<dbReference type="OrthoDB" id="3437960at2759"/>
<name>A0A7L3W7D2_9GRUI</name>
<gene>
    <name evidence="12" type="primary">Znf629</name>
    <name evidence="12" type="ORF">ATLROG_R13974</name>
</gene>
<evidence type="ECO:0000256" key="2">
    <source>
        <dbReference type="ARBA" id="ARBA00022723"/>
    </source>
</evidence>
<dbReference type="GO" id="GO:0008270">
    <property type="term" value="F:zinc ion binding"/>
    <property type="evidence" value="ECO:0007669"/>
    <property type="project" value="UniProtKB-KW"/>
</dbReference>
<dbReference type="SMART" id="SM00355">
    <property type="entry name" value="ZnF_C2H2"/>
    <property type="match status" value="2"/>
</dbReference>
<dbReference type="Pfam" id="PF00096">
    <property type="entry name" value="zf-C2H2"/>
    <property type="match status" value="2"/>
</dbReference>
<dbReference type="GO" id="GO:0005634">
    <property type="term" value="C:nucleus"/>
    <property type="evidence" value="ECO:0007669"/>
    <property type="project" value="UniProtKB-SubCell"/>
</dbReference>
<keyword evidence="5" id="KW-0862">Zinc</keyword>
<feature type="non-terminal residue" evidence="12">
    <location>
        <position position="83"/>
    </location>
</feature>
<evidence type="ECO:0000256" key="9">
    <source>
        <dbReference type="PROSITE-ProRule" id="PRU00042"/>
    </source>
</evidence>
<sequence>NLTHSRSSGGSLGRPRPHPSKTPQRLEKTPPTCPECNKSFKHQSALVIHMRSHTGERPFVCPDCGRGFSFKHNMMRHQYVHTG</sequence>
<dbReference type="InterPro" id="IPR036236">
    <property type="entry name" value="Znf_C2H2_sf"/>
</dbReference>
<dbReference type="FunFam" id="3.30.160.60:FF:000060">
    <property type="entry name" value="zinc finger protein 436"/>
    <property type="match status" value="1"/>
</dbReference>
<evidence type="ECO:0000256" key="3">
    <source>
        <dbReference type="ARBA" id="ARBA00022737"/>
    </source>
</evidence>
<comment type="caution">
    <text evidence="12">The sequence shown here is derived from an EMBL/GenBank/DDBJ whole genome shotgun (WGS) entry which is preliminary data.</text>
</comment>
<evidence type="ECO:0000313" key="12">
    <source>
        <dbReference type="EMBL" id="NXV72007.1"/>
    </source>
</evidence>
<evidence type="ECO:0000313" key="13">
    <source>
        <dbReference type="Proteomes" id="UP000518911"/>
    </source>
</evidence>
<keyword evidence="6" id="KW-0805">Transcription regulation</keyword>
<dbReference type="InterPro" id="IPR050331">
    <property type="entry name" value="Zinc_finger"/>
</dbReference>
<evidence type="ECO:0000256" key="10">
    <source>
        <dbReference type="SAM" id="MobiDB-lite"/>
    </source>
</evidence>
<keyword evidence="3" id="KW-0677">Repeat</keyword>
<keyword evidence="7" id="KW-0804">Transcription</keyword>
<keyword evidence="4 9" id="KW-0863">Zinc-finger</keyword>
<dbReference type="PROSITE" id="PS50157">
    <property type="entry name" value="ZINC_FINGER_C2H2_2"/>
    <property type="match status" value="2"/>
</dbReference>
<protein>
    <submittedName>
        <fullName evidence="12">ZN629 protein</fullName>
    </submittedName>
</protein>
<dbReference type="InterPro" id="IPR013087">
    <property type="entry name" value="Znf_C2H2_type"/>
</dbReference>
<keyword evidence="13" id="KW-1185">Reference proteome</keyword>
<dbReference type="SUPFAM" id="SSF57667">
    <property type="entry name" value="beta-beta-alpha zinc fingers"/>
    <property type="match status" value="1"/>
</dbReference>
<dbReference type="GO" id="GO:0010468">
    <property type="term" value="P:regulation of gene expression"/>
    <property type="evidence" value="ECO:0007669"/>
    <property type="project" value="TreeGrafter"/>
</dbReference>
<evidence type="ECO:0000256" key="1">
    <source>
        <dbReference type="ARBA" id="ARBA00004123"/>
    </source>
</evidence>
<organism evidence="12 13">
    <name type="scientific">Atlantisia rogersi</name>
    <name type="common">Inaccessible Island rail</name>
    <dbReference type="NCBI Taxonomy" id="2478892"/>
    <lineage>
        <taxon>Eukaryota</taxon>
        <taxon>Metazoa</taxon>
        <taxon>Chordata</taxon>
        <taxon>Craniata</taxon>
        <taxon>Vertebrata</taxon>
        <taxon>Euteleostomi</taxon>
        <taxon>Archelosauria</taxon>
        <taxon>Archosauria</taxon>
        <taxon>Dinosauria</taxon>
        <taxon>Saurischia</taxon>
        <taxon>Theropoda</taxon>
        <taxon>Coelurosauria</taxon>
        <taxon>Aves</taxon>
        <taxon>Neognathae</taxon>
        <taxon>Neoaves</taxon>
        <taxon>Gruiformes</taxon>
        <taxon>Rallidae</taxon>
        <taxon>Atlantisia</taxon>
    </lineage>
</organism>
<dbReference type="PANTHER" id="PTHR16515:SF49">
    <property type="entry name" value="GASTRULA ZINC FINGER PROTEIN XLCGF49.1-LIKE-RELATED"/>
    <property type="match status" value="1"/>
</dbReference>